<sequence length="188" mass="20411">MARNKEFDVDQVLDAAIGVFREHGYAGTSATMLTAAMKIGRQSVYDTFGDKWQLYCASVNRYGDAERQAHLDALNAGPTSLDGLRRMMQRVVAEAHLPCLGVGSISEFGRSNDELVRIHEAQGRVLRKAIAAKVRQAKTEGDVARSLDPDQVSGFLMANLAGIRLAARGGANKAELQELGRLALQALR</sequence>
<evidence type="ECO:0000256" key="1">
    <source>
        <dbReference type="ARBA" id="ARBA00023015"/>
    </source>
</evidence>
<dbReference type="InterPro" id="IPR009057">
    <property type="entry name" value="Homeodomain-like_sf"/>
</dbReference>
<name>A0A2N5CDM5_9BURK</name>
<dbReference type="AlphaFoldDB" id="A0A2N5CDM5"/>
<evidence type="ECO:0000313" key="5">
    <source>
        <dbReference type="EMBL" id="PLQ00285.1"/>
    </source>
</evidence>
<evidence type="ECO:0000256" key="2">
    <source>
        <dbReference type="ARBA" id="ARBA00023125"/>
    </source>
</evidence>
<feature type="domain" description="HTH tetR-type" evidence="4">
    <location>
        <begin position="13"/>
        <end position="55"/>
    </location>
</feature>
<dbReference type="Pfam" id="PF00440">
    <property type="entry name" value="TetR_N"/>
    <property type="match status" value="1"/>
</dbReference>
<dbReference type="Gene3D" id="1.10.357.10">
    <property type="entry name" value="Tetracycline Repressor, domain 2"/>
    <property type="match status" value="1"/>
</dbReference>
<evidence type="ECO:0000256" key="3">
    <source>
        <dbReference type="ARBA" id="ARBA00023163"/>
    </source>
</evidence>
<dbReference type="GO" id="GO:0003677">
    <property type="term" value="F:DNA binding"/>
    <property type="evidence" value="ECO:0007669"/>
    <property type="project" value="UniProtKB-KW"/>
</dbReference>
<proteinExistence type="predicted"/>
<gene>
    <name evidence="5" type="ORF">CYJ10_11545</name>
</gene>
<dbReference type="InterPro" id="IPR036271">
    <property type="entry name" value="Tet_transcr_reg_TetR-rel_C_sf"/>
</dbReference>
<evidence type="ECO:0000259" key="4">
    <source>
        <dbReference type="Pfam" id="PF00440"/>
    </source>
</evidence>
<dbReference type="EMBL" id="PJRP01000004">
    <property type="protein sequence ID" value="PLQ00285.1"/>
    <property type="molecule type" value="Genomic_DNA"/>
</dbReference>
<keyword evidence="1" id="KW-0805">Transcription regulation</keyword>
<accession>A0A2N5CDM5</accession>
<dbReference type="RefSeq" id="WP_101681655.1">
    <property type="nucleotide sequence ID" value="NZ_PJRP01000004.1"/>
</dbReference>
<organism evidence="5 6">
    <name type="scientific">Cupriavidus pauculus</name>
    <dbReference type="NCBI Taxonomy" id="82633"/>
    <lineage>
        <taxon>Bacteria</taxon>
        <taxon>Pseudomonadati</taxon>
        <taxon>Pseudomonadota</taxon>
        <taxon>Betaproteobacteria</taxon>
        <taxon>Burkholderiales</taxon>
        <taxon>Burkholderiaceae</taxon>
        <taxon>Cupriavidus</taxon>
    </lineage>
</organism>
<dbReference type="InterPro" id="IPR001647">
    <property type="entry name" value="HTH_TetR"/>
</dbReference>
<dbReference type="Proteomes" id="UP000234341">
    <property type="component" value="Unassembled WGS sequence"/>
</dbReference>
<dbReference type="OrthoDB" id="270177at2"/>
<dbReference type="PANTHER" id="PTHR47506:SF1">
    <property type="entry name" value="HTH-TYPE TRANSCRIPTIONAL REGULATOR YJDC"/>
    <property type="match status" value="1"/>
</dbReference>
<keyword evidence="3" id="KW-0804">Transcription</keyword>
<keyword evidence="2" id="KW-0238">DNA-binding</keyword>
<reference evidence="5 6" key="1">
    <citation type="submission" date="2017-12" db="EMBL/GenBank/DDBJ databases">
        <title>Genome sequence of the active heterotrophic nitrifier-denitrifier, Cupriavidus pauculus UM1.</title>
        <authorList>
            <person name="Putonti C."/>
            <person name="Castignetti D."/>
        </authorList>
    </citation>
    <scope>NUCLEOTIDE SEQUENCE [LARGE SCALE GENOMIC DNA]</scope>
    <source>
        <strain evidence="5 6">UM1</strain>
    </source>
</reference>
<protein>
    <submittedName>
        <fullName evidence="5">TetR family transcriptional regulator</fullName>
    </submittedName>
</protein>
<comment type="caution">
    <text evidence="5">The sequence shown here is derived from an EMBL/GenBank/DDBJ whole genome shotgun (WGS) entry which is preliminary data.</text>
</comment>
<dbReference type="Gene3D" id="1.10.10.60">
    <property type="entry name" value="Homeodomain-like"/>
    <property type="match status" value="1"/>
</dbReference>
<dbReference type="PANTHER" id="PTHR47506">
    <property type="entry name" value="TRANSCRIPTIONAL REGULATORY PROTEIN"/>
    <property type="match status" value="1"/>
</dbReference>
<evidence type="ECO:0000313" key="6">
    <source>
        <dbReference type="Proteomes" id="UP000234341"/>
    </source>
</evidence>
<dbReference type="SUPFAM" id="SSF46689">
    <property type="entry name" value="Homeodomain-like"/>
    <property type="match status" value="1"/>
</dbReference>
<dbReference type="SUPFAM" id="SSF48498">
    <property type="entry name" value="Tetracyclin repressor-like, C-terminal domain"/>
    <property type="match status" value="1"/>
</dbReference>